<keyword evidence="5" id="KW-0547">Nucleotide-binding</keyword>
<evidence type="ECO:0000256" key="3">
    <source>
        <dbReference type="ARBA" id="ARBA00022475"/>
    </source>
</evidence>
<evidence type="ECO:0000256" key="6">
    <source>
        <dbReference type="ARBA" id="ARBA00022840"/>
    </source>
</evidence>
<dbReference type="InterPro" id="IPR003439">
    <property type="entry name" value="ABC_transporter-like_ATP-bd"/>
</dbReference>
<comment type="subcellular location">
    <subcellularLocation>
        <location evidence="1">Cell membrane</location>
        <topology evidence="1">Peripheral membrane protein</topology>
    </subcellularLocation>
</comment>
<dbReference type="InterPro" id="IPR003593">
    <property type="entry name" value="AAA+_ATPase"/>
</dbReference>
<dbReference type="GO" id="GO:0005524">
    <property type="term" value="F:ATP binding"/>
    <property type="evidence" value="ECO:0007669"/>
    <property type="project" value="UniProtKB-KW"/>
</dbReference>
<keyword evidence="6 11" id="KW-0067">ATP-binding</keyword>
<name>A0ABS8YF28_9BACL</name>
<proteinExistence type="predicted"/>
<evidence type="ECO:0000256" key="7">
    <source>
        <dbReference type="ARBA" id="ARBA00023004"/>
    </source>
</evidence>
<keyword evidence="2" id="KW-0813">Transport</keyword>
<dbReference type="PANTHER" id="PTHR42771">
    <property type="entry name" value="IRON(3+)-HYDROXAMATE IMPORT ATP-BINDING PROTEIN FHUC"/>
    <property type="match status" value="1"/>
</dbReference>
<comment type="caution">
    <text evidence="11">The sequence shown here is derived from an EMBL/GenBank/DDBJ whole genome shotgun (WGS) entry which is preliminary data.</text>
</comment>
<dbReference type="EMBL" id="JAJNBZ010000005">
    <property type="protein sequence ID" value="MCE5169519.1"/>
    <property type="molecule type" value="Genomic_DNA"/>
</dbReference>
<keyword evidence="7" id="KW-0408">Iron</keyword>
<keyword evidence="9" id="KW-0472">Membrane</keyword>
<keyword evidence="3" id="KW-1003">Cell membrane</keyword>
<evidence type="ECO:0000313" key="12">
    <source>
        <dbReference type="Proteomes" id="UP001199916"/>
    </source>
</evidence>
<organism evidence="11 12">
    <name type="scientific">Paenibacillus profundus</name>
    <dbReference type="NCBI Taxonomy" id="1173085"/>
    <lineage>
        <taxon>Bacteria</taxon>
        <taxon>Bacillati</taxon>
        <taxon>Bacillota</taxon>
        <taxon>Bacilli</taxon>
        <taxon>Bacillales</taxon>
        <taxon>Paenibacillaceae</taxon>
        <taxon>Paenibacillus</taxon>
    </lineage>
</organism>
<evidence type="ECO:0000259" key="10">
    <source>
        <dbReference type="PROSITE" id="PS50893"/>
    </source>
</evidence>
<dbReference type="PROSITE" id="PS00211">
    <property type="entry name" value="ABC_TRANSPORTER_1"/>
    <property type="match status" value="1"/>
</dbReference>
<reference evidence="11 12" key="1">
    <citation type="submission" date="2021-11" db="EMBL/GenBank/DDBJ databases">
        <title>Draft genome sequence of Paenibacillus profundus YoMME, a new Gram-positive bacteria with exoelectrogenic properties.</title>
        <authorList>
            <person name="Hubenova Y."/>
            <person name="Hubenova E."/>
            <person name="Manasiev Y."/>
            <person name="Peykov S."/>
            <person name="Mitov M."/>
        </authorList>
    </citation>
    <scope>NUCLEOTIDE SEQUENCE [LARGE SCALE GENOMIC DNA]</scope>
    <source>
        <strain evidence="11 12">YoMME</strain>
    </source>
</reference>
<dbReference type="CDD" id="cd03214">
    <property type="entry name" value="ABC_Iron-Siderophores_B12_Hemin"/>
    <property type="match status" value="1"/>
</dbReference>
<evidence type="ECO:0000313" key="11">
    <source>
        <dbReference type="EMBL" id="MCE5169519.1"/>
    </source>
</evidence>
<dbReference type="SUPFAM" id="SSF52540">
    <property type="entry name" value="P-loop containing nucleoside triphosphate hydrolases"/>
    <property type="match status" value="1"/>
</dbReference>
<keyword evidence="12" id="KW-1185">Reference proteome</keyword>
<dbReference type="Proteomes" id="UP001199916">
    <property type="component" value="Unassembled WGS sequence"/>
</dbReference>
<evidence type="ECO:0000256" key="4">
    <source>
        <dbReference type="ARBA" id="ARBA00022496"/>
    </source>
</evidence>
<protein>
    <submittedName>
        <fullName evidence="11">ABC transporter ATP-binding protein</fullName>
    </submittedName>
</protein>
<evidence type="ECO:0000256" key="2">
    <source>
        <dbReference type="ARBA" id="ARBA00022448"/>
    </source>
</evidence>
<evidence type="ECO:0000256" key="5">
    <source>
        <dbReference type="ARBA" id="ARBA00022741"/>
    </source>
</evidence>
<evidence type="ECO:0000256" key="8">
    <source>
        <dbReference type="ARBA" id="ARBA00023065"/>
    </source>
</evidence>
<dbReference type="Pfam" id="PF00005">
    <property type="entry name" value="ABC_tran"/>
    <property type="match status" value="1"/>
</dbReference>
<keyword evidence="4" id="KW-0410">Iron transport</keyword>
<dbReference type="Gene3D" id="3.40.50.300">
    <property type="entry name" value="P-loop containing nucleotide triphosphate hydrolases"/>
    <property type="match status" value="1"/>
</dbReference>
<keyword evidence="8" id="KW-0406">Ion transport</keyword>
<dbReference type="InterPro" id="IPR017871">
    <property type="entry name" value="ABC_transporter-like_CS"/>
</dbReference>
<accession>A0ABS8YF28</accession>
<evidence type="ECO:0000256" key="9">
    <source>
        <dbReference type="ARBA" id="ARBA00023136"/>
    </source>
</evidence>
<dbReference type="InterPro" id="IPR027417">
    <property type="entry name" value="P-loop_NTPase"/>
</dbReference>
<evidence type="ECO:0000256" key="1">
    <source>
        <dbReference type="ARBA" id="ARBA00004202"/>
    </source>
</evidence>
<gene>
    <name evidence="11" type="ORF">LQV63_09360</name>
</gene>
<dbReference type="PROSITE" id="PS50893">
    <property type="entry name" value="ABC_TRANSPORTER_2"/>
    <property type="match status" value="1"/>
</dbReference>
<dbReference type="SMART" id="SM00382">
    <property type="entry name" value="AAA"/>
    <property type="match status" value="1"/>
</dbReference>
<dbReference type="PANTHER" id="PTHR42771:SF11">
    <property type="entry name" value="FERRICHROME TRANSPORT ATP-BINDING PROTEIN FHUC"/>
    <property type="match status" value="1"/>
</dbReference>
<dbReference type="InterPro" id="IPR051535">
    <property type="entry name" value="Siderophore_ABC-ATPase"/>
</dbReference>
<feature type="domain" description="ABC transporter" evidence="10">
    <location>
        <begin position="4"/>
        <end position="240"/>
    </location>
</feature>
<sequence length="262" mass="29269">MAVLSAEQLCFDMSQHFGIKDVSLYAEQGERISIIGPNGSGKSTLLKLMARLLKPHQGLVMLDGKDIAVMKGRETAKALSMLTQIQPQLTDMTVRDLVQYGRHPHSSMLSGTSREDRAVTEWAISATRMETLADRPLESLSGGERQRAWIAMALAQQPKVLLLDEPTTYLDIANQLEVLELMNQLNGQMNMTIVMVLHDINQAAQYSDRMIVMHDGSVVHHGPPRDVMTPDMFESVFRIRVRIHQEEAYPYIFPLAVAAGTL</sequence>